<organism evidence="2 3">
    <name type="scientific">Vasconcelosia minhoensis LEGE 07310</name>
    <dbReference type="NCBI Taxonomy" id="915328"/>
    <lineage>
        <taxon>Bacteria</taxon>
        <taxon>Bacillati</taxon>
        <taxon>Cyanobacteriota</taxon>
        <taxon>Cyanophyceae</taxon>
        <taxon>Nodosilineales</taxon>
        <taxon>Cymatolegaceae</taxon>
        <taxon>Vasconcelosia</taxon>
        <taxon>Vasconcelosia minhoensis</taxon>
    </lineage>
</organism>
<dbReference type="InterPro" id="IPR037523">
    <property type="entry name" value="VOC_core"/>
</dbReference>
<feature type="domain" description="VOC" evidence="1">
    <location>
        <begin position="5"/>
        <end position="119"/>
    </location>
</feature>
<dbReference type="Pfam" id="PF00903">
    <property type="entry name" value="Glyoxalase"/>
    <property type="match status" value="1"/>
</dbReference>
<dbReference type="InterPro" id="IPR004360">
    <property type="entry name" value="Glyas_Fos-R_dOase_dom"/>
</dbReference>
<reference evidence="2" key="1">
    <citation type="submission" date="2020-10" db="EMBL/GenBank/DDBJ databases">
        <authorList>
            <person name="Castelo-Branco R."/>
            <person name="Eusebio N."/>
            <person name="Adriana R."/>
            <person name="Vieira A."/>
            <person name="Brugerolle De Fraissinette N."/>
            <person name="Rezende De Castro R."/>
            <person name="Schneider M.P."/>
            <person name="Vasconcelos V."/>
            <person name="Leao P.N."/>
        </authorList>
    </citation>
    <scope>NUCLEOTIDE SEQUENCE</scope>
    <source>
        <strain evidence="2">LEGE 07310</strain>
    </source>
</reference>
<dbReference type="SUPFAM" id="SSF54593">
    <property type="entry name" value="Glyoxalase/Bleomycin resistance protein/Dihydroxybiphenyl dioxygenase"/>
    <property type="match status" value="1"/>
</dbReference>
<protein>
    <submittedName>
        <fullName evidence="2">VOC family protein</fullName>
    </submittedName>
</protein>
<dbReference type="PANTHER" id="PTHR46142">
    <property type="match status" value="1"/>
</dbReference>
<keyword evidence="3" id="KW-1185">Reference proteome</keyword>
<dbReference type="PROSITE" id="PS51819">
    <property type="entry name" value="VOC"/>
    <property type="match status" value="1"/>
</dbReference>
<dbReference type="Gene3D" id="3.10.180.10">
    <property type="entry name" value="2,3-Dihydroxybiphenyl 1,2-Dioxygenase, domain 1"/>
    <property type="match status" value="1"/>
</dbReference>
<evidence type="ECO:0000313" key="2">
    <source>
        <dbReference type="EMBL" id="MBE9079506.1"/>
    </source>
</evidence>
<sequence>MDLQQPVHFTVQVRNLERSEQFYSTVLGLEMAARPLKFPGRWYQVGAFQLHLIVSQDACRRPSEAKWERQPHIAFAIASLTSVKQALIEQAIEFQMSSSEGTALFVKDPDGNVIELMQVSPPESA</sequence>
<gene>
    <name evidence="2" type="ORF">IQ241_19765</name>
</gene>
<dbReference type="InterPro" id="IPR029068">
    <property type="entry name" value="Glyas_Bleomycin-R_OHBP_Dase"/>
</dbReference>
<evidence type="ECO:0000313" key="3">
    <source>
        <dbReference type="Proteomes" id="UP000636505"/>
    </source>
</evidence>
<dbReference type="EMBL" id="JADEXG010000058">
    <property type="protein sequence ID" value="MBE9079506.1"/>
    <property type="molecule type" value="Genomic_DNA"/>
</dbReference>
<accession>A0A8J7DMX1</accession>
<dbReference type="PANTHER" id="PTHR46142:SF3">
    <property type="entry name" value="F18B13.24 PROTEIN"/>
    <property type="match status" value="1"/>
</dbReference>
<comment type="caution">
    <text evidence="2">The sequence shown here is derived from an EMBL/GenBank/DDBJ whole genome shotgun (WGS) entry which is preliminary data.</text>
</comment>
<dbReference type="Proteomes" id="UP000636505">
    <property type="component" value="Unassembled WGS sequence"/>
</dbReference>
<proteinExistence type="predicted"/>
<evidence type="ECO:0000259" key="1">
    <source>
        <dbReference type="PROSITE" id="PS51819"/>
    </source>
</evidence>
<name>A0A8J7DMX1_9CYAN</name>
<dbReference type="AlphaFoldDB" id="A0A8J7DMX1"/>